<feature type="transmembrane region" description="Helical" evidence="1">
    <location>
        <begin position="88"/>
        <end position="104"/>
    </location>
</feature>
<evidence type="ECO:0000313" key="3">
    <source>
        <dbReference type="Proteomes" id="UP000824204"/>
    </source>
</evidence>
<organism evidence="2 3">
    <name type="scientific">Candidatus Borkfalkia faecipullorum</name>
    <dbReference type="NCBI Taxonomy" id="2838510"/>
    <lineage>
        <taxon>Bacteria</taxon>
        <taxon>Bacillati</taxon>
        <taxon>Bacillota</taxon>
        <taxon>Clostridia</taxon>
        <taxon>Christensenellales</taxon>
        <taxon>Christensenellaceae</taxon>
        <taxon>Candidatus Borkfalkia</taxon>
    </lineage>
</organism>
<evidence type="ECO:0000313" key="2">
    <source>
        <dbReference type="EMBL" id="HIX07290.1"/>
    </source>
</evidence>
<feature type="transmembrane region" description="Helical" evidence="1">
    <location>
        <begin position="7"/>
        <end position="27"/>
    </location>
</feature>
<dbReference type="EMBL" id="DXFX01000031">
    <property type="protein sequence ID" value="HIX07290.1"/>
    <property type="molecule type" value="Genomic_DNA"/>
</dbReference>
<keyword evidence="1" id="KW-1133">Transmembrane helix</keyword>
<accession>A0A9D1V6Z1</accession>
<comment type="caution">
    <text evidence="2">The sequence shown here is derived from an EMBL/GenBank/DDBJ whole genome shotgun (WGS) entry which is preliminary data.</text>
</comment>
<protein>
    <submittedName>
        <fullName evidence="2">Uncharacterized protein</fullName>
    </submittedName>
</protein>
<gene>
    <name evidence="2" type="ORF">H9741_02345</name>
</gene>
<feature type="transmembrane region" description="Helical" evidence="1">
    <location>
        <begin position="33"/>
        <end position="54"/>
    </location>
</feature>
<keyword evidence="1" id="KW-0472">Membrane</keyword>
<name>A0A9D1V6Z1_9FIRM</name>
<keyword evidence="1" id="KW-0812">Transmembrane</keyword>
<reference evidence="2" key="1">
    <citation type="journal article" date="2021" name="PeerJ">
        <title>Extensive microbial diversity within the chicken gut microbiome revealed by metagenomics and culture.</title>
        <authorList>
            <person name="Gilroy R."/>
            <person name="Ravi A."/>
            <person name="Getino M."/>
            <person name="Pursley I."/>
            <person name="Horton D.L."/>
            <person name="Alikhan N.F."/>
            <person name="Baker D."/>
            <person name="Gharbi K."/>
            <person name="Hall N."/>
            <person name="Watson M."/>
            <person name="Adriaenssens E.M."/>
            <person name="Foster-Nyarko E."/>
            <person name="Jarju S."/>
            <person name="Secka A."/>
            <person name="Antonio M."/>
            <person name="Oren A."/>
            <person name="Chaudhuri R.R."/>
            <person name="La Ragione R."/>
            <person name="Hildebrand F."/>
            <person name="Pallen M.J."/>
        </authorList>
    </citation>
    <scope>NUCLEOTIDE SEQUENCE</scope>
    <source>
        <strain evidence="2">811</strain>
    </source>
</reference>
<sequence>MTEKRKNIKFLICQIVVAILGLVWIIVRGNTVLLSAYIPIMVIVIPATYFNYTLCKLENKWHSMWHERTPCDGEPSDFRLLMGKISEWILFIMALVLALLSGMIA</sequence>
<dbReference type="Proteomes" id="UP000824204">
    <property type="component" value="Unassembled WGS sequence"/>
</dbReference>
<reference evidence="2" key="2">
    <citation type="submission" date="2021-04" db="EMBL/GenBank/DDBJ databases">
        <authorList>
            <person name="Gilroy R."/>
        </authorList>
    </citation>
    <scope>NUCLEOTIDE SEQUENCE</scope>
    <source>
        <strain evidence="2">811</strain>
    </source>
</reference>
<evidence type="ECO:0000256" key="1">
    <source>
        <dbReference type="SAM" id="Phobius"/>
    </source>
</evidence>
<proteinExistence type="predicted"/>
<dbReference type="AlphaFoldDB" id="A0A9D1V6Z1"/>